<accession>A0A0C9S638</accession>
<dbReference type="SMART" id="SM01037">
    <property type="entry name" value="Bet_v_1"/>
    <property type="match status" value="1"/>
</dbReference>
<dbReference type="AlphaFoldDB" id="A0A0C9S638"/>
<dbReference type="InterPro" id="IPR050279">
    <property type="entry name" value="Plant_def-hormone_signal"/>
</dbReference>
<dbReference type="GO" id="GO:0005634">
    <property type="term" value="C:nucleus"/>
    <property type="evidence" value="ECO:0007669"/>
    <property type="project" value="TreeGrafter"/>
</dbReference>
<dbReference type="GO" id="GO:0009738">
    <property type="term" value="P:abscisic acid-activated signaling pathway"/>
    <property type="evidence" value="ECO:0007669"/>
    <property type="project" value="InterPro"/>
</dbReference>
<name>A0A0C9S638_9CONI</name>
<sequence length="161" mass="17664">MVAGSLTVENESELEAKRLWNAIVKDGHNLLPKLASETVSGVTIVQGNGDVGTIKQFHSPPASKEFIHTKERVDELDEENFCYKSTQLEGGLLGKKLASAKFEVKFTPKAAGGCVFTRTCEYETLSGVPEDEAKTQEMKDNSIAMFKKIEAYLLSNPGLYC</sequence>
<dbReference type="PANTHER" id="PTHR31213">
    <property type="entry name" value="OS08G0374000 PROTEIN-RELATED"/>
    <property type="match status" value="1"/>
</dbReference>
<dbReference type="InterPro" id="IPR000916">
    <property type="entry name" value="Bet_v_I/MLP"/>
</dbReference>
<proteinExistence type="inferred from homology"/>
<dbReference type="InterPro" id="IPR023393">
    <property type="entry name" value="START-like_dom_sf"/>
</dbReference>
<dbReference type="SUPFAM" id="SSF55961">
    <property type="entry name" value="Bet v1-like"/>
    <property type="match status" value="1"/>
</dbReference>
<organism evidence="3">
    <name type="scientific">Wollemia nobilis</name>
    <dbReference type="NCBI Taxonomy" id="56998"/>
    <lineage>
        <taxon>Eukaryota</taxon>
        <taxon>Viridiplantae</taxon>
        <taxon>Streptophyta</taxon>
        <taxon>Embryophyta</taxon>
        <taxon>Tracheophyta</taxon>
        <taxon>Spermatophyta</taxon>
        <taxon>Pinopsida</taxon>
        <taxon>Pinidae</taxon>
        <taxon>Conifers II</taxon>
        <taxon>Araucariales</taxon>
        <taxon>Araucariaceae</taxon>
        <taxon>Wollemia</taxon>
    </lineage>
</organism>
<dbReference type="GO" id="GO:0038023">
    <property type="term" value="F:signaling receptor activity"/>
    <property type="evidence" value="ECO:0007669"/>
    <property type="project" value="InterPro"/>
</dbReference>
<evidence type="ECO:0000259" key="2">
    <source>
        <dbReference type="SMART" id="SM01037"/>
    </source>
</evidence>
<evidence type="ECO:0000313" key="3">
    <source>
        <dbReference type="EMBL" id="JAG87602.1"/>
    </source>
</evidence>
<dbReference type="Gene3D" id="3.30.530.20">
    <property type="match status" value="1"/>
</dbReference>
<dbReference type="GO" id="GO:0004864">
    <property type="term" value="F:protein phosphatase inhibitor activity"/>
    <property type="evidence" value="ECO:0007669"/>
    <property type="project" value="InterPro"/>
</dbReference>
<feature type="domain" description="Bet v I/Major latex protein" evidence="2">
    <location>
        <begin position="1"/>
        <end position="156"/>
    </location>
</feature>
<dbReference type="Pfam" id="PF00407">
    <property type="entry name" value="Bet_v_1"/>
    <property type="match status" value="1"/>
</dbReference>
<dbReference type="PRINTS" id="PR00634">
    <property type="entry name" value="BETALLERGEN"/>
</dbReference>
<reference evidence="3" key="1">
    <citation type="submission" date="2015-02" db="EMBL/GenBank/DDBJ databases">
        <title>A transcriptome of Wollemia nobilis - a relic of Gondwana.</title>
        <authorList>
            <person name="Chia J.Y."/>
            <person name="Leong Y.S."/>
            <person name="Abdul Karim S."/>
            <person name="Wan Azmi N."/>
            <person name="Hercus R."/>
            <person name="Croft L."/>
        </authorList>
    </citation>
    <scope>NUCLEOTIDE SEQUENCE</scope>
    <source>
        <strain evidence="3">MaeBrown</strain>
        <tissue evidence="3">Leaf</tissue>
    </source>
</reference>
<dbReference type="FunFam" id="3.30.530.20:FF:000007">
    <property type="entry name" value="Major pollen allergen Bet v 1-A"/>
    <property type="match status" value="1"/>
</dbReference>
<dbReference type="EMBL" id="GCHU01011920">
    <property type="protein sequence ID" value="JAG87602.1"/>
    <property type="molecule type" value="Transcribed_RNA"/>
</dbReference>
<dbReference type="CDD" id="cd07816">
    <property type="entry name" value="Bet_v1-like"/>
    <property type="match status" value="1"/>
</dbReference>
<dbReference type="GO" id="GO:0010427">
    <property type="term" value="F:abscisic acid binding"/>
    <property type="evidence" value="ECO:0007669"/>
    <property type="project" value="InterPro"/>
</dbReference>
<evidence type="ECO:0000256" key="1">
    <source>
        <dbReference type="ARBA" id="ARBA00009744"/>
    </source>
</evidence>
<dbReference type="InterPro" id="IPR024949">
    <property type="entry name" value="Bet_v_I_allergen"/>
</dbReference>
<comment type="similarity">
    <text evidence="1">Belongs to the BetVI family.</text>
</comment>
<dbReference type="GO" id="GO:0006952">
    <property type="term" value="P:defense response"/>
    <property type="evidence" value="ECO:0007669"/>
    <property type="project" value="InterPro"/>
</dbReference>
<dbReference type="GO" id="GO:0005737">
    <property type="term" value="C:cytoplasm"/>
    <property type="evidence" value="ECO:0007669"/>
    <property type="project" value="TreeGrafter"/>
</dbReference>
<protein>
    <submittedName>
        <fullName evidence="3">TSA: Wollemia nobilis Ref_Wollemi_Transcript_11990_865 transcribed RNA sequence</fullName>
    </submittedName>
</protein>
<dbReference type="PANTHER" id="PTHR31213:SF201">
    <property type="entry name" value="OS03G0300400 PROTEIN"/>
    <property type="match status" value="1"/>
</dbReference>